<dbReference type="GO" id="GO:0003677">
    <property type="term" value="F:DNA binding"/>
    <property type="evidence" value="ECO:0007669"/>
    <property type="project" value="InterPro"/>
</dbReference>
<dbReference type="Pfam" id="PF06870">
    <property type="entry name" value="RNA_pol_I_A49"/>
    <property type="match status" value="1"/>
</dbReference>
<dbReference type="PANTHER" id="PTHR14440">
    <property type="entry name" value="DNA-DIRECTED RNA POLYMERASE I SUBUNIT RPA49"/>
    <property type="match status" value="1"/>
</dbReference>
<evidence type="ECO:0008006" key="8">
    <source>
        <dbReference type="Google" id="ProtNLM"/>
    </source>
</evidence>
<evidence type="ECO:0000256" key="4">
    <source>
        <dbReference type="ARBA" id="ARBA00023163"/>
    </source>
</evidence>
<evidence type="ECO:0000313" key="6">
    <source>
        <dbReference type="EMBL" id="KAJ0399066.1"/>
    </source>
</evidence>
<comment type="caution">
    <text evidence="6">The sequence shown here is derived from an EMBL/GenBank/DDBJ whole genome shotgun (WGS) entry which is preliminary data.</text>
</comment>
<reference evidence="6" key="1">
    <citation type="submission" date="2021-12" db="EMBL/GenBank/DDBJ databases">
        <title>Prjna785345.</title>
        <authorList>
            <person name="Rujirawat T."/>
            <person name="Krajaejun T."/>
        </authorList>
    </citation>
    <scope>NUCLEOTIDE SEQUENCE</scope>
    <source>
        <strain evidence="6">Pi057C3</strain>
    </source>
</reference>
<keyword evidence="5" id="KW-0539">Nucleus</keyword>
<dbReference type="GO" id="GO:0000428">
    <property type="term" value="C:DNA-directed RNA polymerase complex"/>
    <property type="evidence" value="ECO:0007669"/>
    <property type="project" value="UniProtKB-KW"/>
</dbReference>
<evidence type="ECO:0000256" key="1">
    <source>
        <dbReference type="ARBA" id="ARBA00004604"/>
    </source>
</evidence>
<name>A0AAD5Q5I8_PYTIN</name>
<accession>A0AAD5Q5I8</accession>
<proteinExistence type="inferred from homology"/>
<dbReference type="AlphaFoldDB" id="A0AAD5Q5I8"/>
<evidence type="ECO:0000313" key="7">
    <source>
        <dbReference type="Proteomes" id="UP001209570"/>
    </source>
</evidence>
<evidence type="ECO:0000256" key="3">
    <source>
        <dbReference type="ARBA" id="ARBA00022478"/>
    </source>
</evidence>
<comment type="similarity">
    <text evidence="2">Belongs to the eukaryotic RPA49/POLR1E RNA polymerase subunit family.</text>
</comment>
<evidence type="ECO:0000256" key="5">
    <source>
        <dbReference type="ARBA" id="ARBA00023242"/>
    </source>
</evidence>
<dbReference type="EMBL" id="JAKCXM010000195">
    <property type="protein sequence ID" value="KAJ0399066.1"/>
    <property type="molecule type" value="Genomic_DNA"/>
</dbReference>
<organism evidence="6 7">
    <name type="scientific">Pythium insidiosum</name>
    <name type="common">Pythiosis disease agent</name>
    <dbReference type="NCBI Taxonomy" id="114742"/>
    <lineage>
        <taxon>Eukaryota</taxon>
        <taxon>Sar</taxon>
        <taxon>Stramenopiles</taxon>
        <taxon>Oomycota</taxon>
        <taxon>Peronosporomycetes</taxon>
        <taxon>Pythiales</taxon>
        <taxon>Pythiaceae</taxon>
        <taxon>Pythium</taxon>
    </lineage>
</organism>
<keyword evidence="4" id="KW-0804">Transcription</keyword>
<dbReference type="GO" id="GO:0005730">
    <property type="term" value="C:nucleolus"/>
    <property type="evidence" value="ECO:0007669"/>
    <property type="project" value="UniProtKB-SubCell"/>
</dbReference>
<keyword evidence="3" id="KW-0240">DNA-directed RNA polymerase</keyword>
<dbReference type="InterPro" id="IPR009668">
    <property type="entry name" value="RNA_pol-assoc_fac_A49-like"/>
</dbReference>
<dbReference type="GO" id="GO:0006351">
    <property type="term" value="P:DNA-templated transcription"/>
    <property type="evidence" value="ECO:0007669"/>
    <property type="project" value="InterPro"/>
</dbReference>
<dbReference type="Proteomes" id="UP001209570">
    <property type="component" value="Unassembled WGS sequence"/>
</dbReference>
<evidence type="ECO:0000256" key="2">
    <source>
        <dbReference type="ARBA" id="ARBA00009430"/>
    </source>
</evidence>
<keyword evidence="7" id="KW-1185">Reference proteome</keyword>
<comment type="subcellular location">
    <subcellularLocation>
        <location evidence="1">Nucleus</location>
        <location evidence="1">Nucleolus</location>
    </subcellularLocation>
</comment>
<sequence length="424" mass="46967">MSKRVQVSLQHQPAFDAAAPLVASFRNGPPPPSKRKDLSFDVFENEAKKQRLVIANTDRVAYQGANFGYLSSANDCASYVVGIYDKNTQEVRLCNVSQLYMMQQTVKGSADNVDDNRGDGKSYLEKKRDLVELFGSKKSKRIQKSIEENIVNVQNVSGAASITETLKKQMDKAAQDAAARDAASAVDSAALATRNAILPPHNLEASAPEQVYIIRKFLNPQVMESLKIKADEWIEALKATNVADVAASHNLMALPTRLLLSMRTPYDKTKMAYLVYLQYQLELFHTSFPLRKSVVSFSEERGIPLVVLRNLLALFTDSTQNELGYTSYLQPKQKKDKLILYMLVLALTINGFSLDLTELAADLKRSAVSLTTYCRQLGCGVEKVKAEAAVYGSNALSSKKQAHRVVLTLPLQFPQPKRGGGPRR</sequence>
<protein>
    <recommendedName>
        <fullName evidence="8">DNA-directed RNA polymerase I subunit RPA49</fullName>
    </recommendedName>
</protein>
<gene>
    <name evidence="6" type="ORF">P43SY_008686</name>
</gene>